<dbReference type="InterPro" id="IPR014729">
    <property type="entry name" value="Rossmann-like_a/b/a_fold"/>
</dbReference>
<dbReference type="Gene3D" id="3.40.50.620">
    <property type="entry name" value="HUPs"/>
    <property type="match status" value="1"/>
</dbReference>
<dbReference type="Pfam" id="PF02698">
    <property type="entry name" value="DUF218"/>
    <property type="match status" value="1"/>
</dbReference>
<dbReference type="STRING" id="1697053.AKN87_00235"/>
<proteinExistence type="predicted"/>
<protein>
    <recommendedName>
        <fullName evidence="1">DUF218 domain-containing protein</fullName>
    </recommendedName>
</protein>
<evidence type="ECO:0000313" key="3">
    <source>
        <dbReference type="Proteomes" id="UP000063953"/>
    </source>
</evidence>
<dbReference type="Proteomes" id="UP000063953">
    <property type="component" value="Chromosome"/>
</dbReference>
<keyword evidence="3" id="KW-1185">Reference proteome</keyword>
<evidence type="ECO:0000313" key="2">
    <source>
        <dbReference type="EMBL" id="AKX60179.1"/>
    </source>
</evidence>
<dbReference type="InterPro" id="IPR051599">
    <property type="entry name" value="Cell_Envelope_Assoc"/>
</dbReference>
<organism evidence="2 3">
    <name type="scientific">Thiopseudomonas alkaliphila</name>
    <dbReference type="NCBI Taxonomy" id="1697053"/>
    <lineage>
        <taxon>Bacteria</taxon>
        <taxon>Pseudomonadati</taxon>
        <taxon>Pseudomonadota</taxon>
        <taxon>Gammaproteobacteria</taxon>
        <taxon>Pseudomonadales</taxon>
        <taxon>Pseudomonadaceae</taxon>
        <taxon>Thiopseudomonas</taxon>
    </lineage>
</organism>
<dbReference type="AlphaFoldDB" id="A0A0K1XG06"/>
<sequence>MLLRFVIKSLLLPPGGLLLLLLLGILLRQRLPKLSSLSLGISFLGFYLLSTPVLTEHLARYLETEPALAKNQWAQLAQQADAIVVLGAGREFADPAYDLTDQPSVNALQRLRYAARLAKASGLPILTSGGLHLGTREPSEAQIMADSLAQDFSVPTEWVEGSSRTTWENATDSAAILLPLNKTRVVVVTQAWHMPRSRWSFEQAGFQVISAPSNFLTPVNQRPLGGWLPEAQAIWHNVQLLNELAGQLVYPYAYSRPKPNMSDSVTEKHLTSFSP</sequence>
<dbReference type="RefSeq" id="WP_053101481.1">
    <property type="nucleotide sequence ID" value="NZ_CP012365.1"/>
</dbReference>
<gene>
    <name evidence="2" type="ORF">AKN88_09750</name>
</gene>
<evidence type="ECO:0000259" key="1">
    <source>
        <dbReference type="Pfam" id="PF02698"/>
    </source>
</evidence>
<dbReference type="CDD" id="cd06259">
    <property type="entry name" value="YdcF-like"/>
    <property type="match status" value="1"/>
</dbReference>
<dbReference type="PANTHER" id="PTHR30336">
    <property type="entry name" value="INNER MEMBRANE PROTEIN, PROBABLE PERMEASE"/>
    <property type="match status" value="1"/>
</dbReference>
<name>A0A0K1XG06_9GAMM</name>
<dbReference type="PATRIC" id="fig|1698449.3.peg.1959"/>
<dbReference type="GO" id="GO:0000270">
    <property type="term" value="P:peptidoglycan metabolic process"/>
    <property type="evidence" value="ECO:0007669"/>
    <property type="project" value="TreeGrafter"/>
</dbReference>
<dbReference type="PANTHER" id="PTHR30336:SF4">
    <property type="entry name" value="ENVELOPE BIOGENESIS FACTOR ELYC"/>
    <property type="match status" value="1"/>
</dbReference>
<dbReference type="InterPro" id="IPR003848">
    <property type="entry name" value="DUF218"/>
</dbReference>
<dbReference type="GO" id="GO:0043164">
    <property type="term" value="P:Gram-negative-bacterium-type cell wall biogenesis"/>
    <property type="evidence" value="ECO:0007669"/>
    <property type="project" value="TreeGrafter"/>
</dbReference>
<dbReference type="EMBL" id="CP012365">
    <property type="protein sequence ID" value="AKX60179.1"/>
    <property type="molecule type" value="Genomic_DNA"/>
</dbReference>
<feature type="domain" description="DUF218" evidence="1">
    <location>
        <begin position="81"/>
        <end position="246"/>
    </location>
</feature>
<accession>A0A0K1XG06</accession>
<dbReference type="GO" id="GO:0005886">
    <property type="term" value="C:plasma membrane"/>
    <property type="evidence" value="ECO:0007669"/>
    <property type="project" value="TreeGrafter"/>
</dbReference>
<reference evidence="2 3" key="1">
    <citation type="journal article" date="2015" name="Genome Announc.">
        <title>Genome Sequences of Oblitimonas alkaliphila gen. nov. sp. nov. (Proposed), a Novel Bacterium of the Pseudomonadaceae Family.</title>
        <authorList>
            <person name="Lauer A.C."/>
            <person name="Nicholson A.C."/>
            <person name="Humrighouse B.W."/>
            <person name="Emery B."/>
            <person name="Drobish A."/>
            <person name="Juieng P."/>
            <person name="Loparev V."/>
            <person name="McQuiston J.R."/>
        </authorList>
    </citation>
    <scope>NUCLEOTIDE SEQUENCE [LARGE SCALE GENOMIC DNA]</scope>
    <source>
        <strain evidence="2 3">E5571</strain>
    </source>
</reference>